<feature type="compositionally biased region" description="Basic residues" evidence="1">
    <location>
        <begin position="435"/>
        <end position="446"/>
    </location>
</feature>
<dbReference type="EnsemblMetazoa" id="AMEM002602-RA">
    <property type="protein sequence ID" value="AMEM002602-PA"/>
    <property type="gene ID" value="AMEM002602"/>
</dbReference>
<sequence length="967" mass="104582">MELSVEPSVASYDAGPGLPFADQPPYSLMVLIKLLELNSGSDEPEEQQQQQYTLSLQCGKEKDDAVGTLTMLNTIKPGIVVSLQEDAEKFARFLTDSTVEVAIKANDSPHSYRGVLQLKDTKVMAFDPTADSGTPVAEQFPLHDASSSKEAGMVSMVLQVVRSVAPVDPLASFDVLYRINDSKLKSADRQEVEVRQLLACPKCSLPRANGDSCCGYEIVDGILSKKMVSSTEQMIERLKEKINQVKLDDAIGQRDSVSDPDGCGKFCSQCGGLTITGATCASSVANVRPGRARSSHTLAENRADEGLACGKDLSGRKSIKKTTNSSIRCCERCKACLDWLPDACCCPKCGYKPKKQESRSRFSLPAYFNAPSVAIDQHRPDEQDSSLRGSDTMVASSDSCRLCNICKTRCIDCANQISQQGDRTSTSSFSTGPRQSKHITQGRRRSTVANVAATRPITRRPWRTEREAKASGSVVELDNGQGKRKEQMQQVYGAKGKQDPKSGRNTAVSNVKQRPTAKQIRKQYSATVRKIKHQNRNLYSYRFGKRHPGIVVGHRTCMKRDPLVPAHMGWQWDVCPPGIGKRRPGWRPGAVRRPIMQLMQHFLKCYPLDNVPVTKRRSVGFQGAEQEEEEEGDKKQRPTLHITRKHGEYAITMHPLKDSATLQRTDDPYLPCKPIKFKLAKDPHRTKLYLLRDALKRKGLPLCGCKELTDCGHCTEREKRLLAEEIRRSSKVLGLSAKTSIADIPSGSESELDVEFTPPSAIIRPDMKRPDVVVAETQYNAQDFQLKPVVDEKDGRGKAAAAAAAGRAHGKGDGAGSKSTNQKGAAGSKKGAAGGPDAGGAKVRISVTKAKGAAGKGPGGGAAGAKGNEPGGKGNKNASRPSQQGAGAVGEGAGSRPNQRAADGKRPGNGHGAKVNVQQRSALSRGKQIGMDSSLVCDRIPQAVPQSLMVGCCPTVAYCCYPTQCLP</sequence>
<evidence type="ECO:0000259" key="2">
    <source>
        <dbReference type="Pfam" id="PF16003"/>
    </source>
</evidence>
<dbReference type="Proteomes" id="UP000075903">
    <property type="component" value="Unassembled WGS sequence"/>
</dbReference>
<evidence type="ECO:0000313" key="3">
    <source>
        <dbReference type="EnsemblMetazoa" id="AMEM002602-PA"/>
    </source>
</evidence>
<feature type="compositionally biased region" description="Polar residues" evidence="1">
    <location>
        <begin position="503"/>
        <end position="513"/>
    </location>
</feature>
<dbReference type="InterPro" id="IPR031949">
    <property type="entry name" value="DUF4776"/>
</dbReference>
<dbReference type="PANTHER" id="PTHR39079">
    <property type="entry name" value="FI08034P-RELATED"/>
    <property type="match status" value="1"/>
</dbReference>
<dbReference type="GeneID" id="121590795"/>
<feature type="compositionally biased region" description="Low complexity" evidence="1">
    <location>
        <begin position="798"/>
        <end position="807"/>
    </location>
</feature>
<dbReference type="RefSeq" id="XP_041766725.1">
    <property type="nucleotide sequence ID" value="XM_041910791.1"/>
</dbReference>
<evidence type="ECO:0000256" key="1">
    <source>
        <dbReference type="SAM" id="MobiDB-lite"/>
    </source>
</evidence>
<accession>A0A182URZ5</accession>
<keyword evidence="4" id="KW-1185">Reference proteome</keyword>
<organism evidence="3 4">
    <name type="scientific">Anopheles merus</name>
    <name type="common">Mosquito</name>
    <dbReference type="NCBI Taxonomy" id="30066"/>
    <lineage>
        <taxon>Eukaryota</taxon>
        <taxon>Metazoa</taxon>
        <taxon>Ecdysozoa</taxon>
        <taxon>Arthropoda</taxon>
        <taxon>Hexapoda</taxon>
        <taxon>Insecta</taxon>
        <taxon>Pterygota</taxon>
        <taxon>Neoptera</taxon>
        <taxon>Endopterygota</taxon>
        <taxon>Diptera</taxon>
        <taxon>Nematocera</taxon>
        <taxon>Culicoidea</taxon>
        <taxon>Culicidae</taxon>
        <taxon>Anophelinae</taxon>
        <taxon>Anopheles</taxon>
    </lineage>
</organism>
<feature type="compositionally biased region" description="Gly residues" evidence="1">
    <location>
        <begin position="854"/>
        <end position="874"/>
    </location>
</feature>
<dbReference type="VEuPathDB" id="VectorBase:AMEM21_008511"/>
<evidence type="ECO:0000313" key="4">
    <source>
        <dbReference type="Proteomes" id="UP000075903"/>
    </source>
</evidence>
<dbReference type="AlphaFoldDB" id="A0A182URZ5"/>
<name>A0A182URZ5_ANOME</name>
<feature type="region of interest" description="Disordered" evidence="1">
    <location>
        <begin position="786"/>
        <end position="927"/>
    </location>
</feature>
<dbReference type="STRING" id="30066.A0A182URZ5"/>
<feature type="compositionally biased region" description="Polar residues" evidence="1">
    <location>
        <begin position="421"/>
        <end position="434"/>
    </location>
</feature>
<reference evidence="3" key="1">
    <citation type="submission" date="2020-05" db="UniProtKB">
        <authorList>
            <consortium name="EnsemblMetazoa"/>
        </authorList>
    </citation>
    <scope>IDENTIFICATION</scope>
    <source>
        <strain evidence="3">MAF</strain>
    </source>
</reference>
<feature type="region of interest" description="Disordered" evidence="1">
    <location>
        <begin position="421"/>
        <end position="448"/>
    </location>
</feature>
<feature type="region of interest" description="Disordered" evidence="1">
    <location>
        <begin position="465"/>
        <end position="521"/>
    </location>
</feature>
<protein>
    <submittedName>
        <fullName evidence="3">DUF4776 domain-containing protein</fullName>
    </submittedName>
</protein>
<dbReference type="PANTHER" id="PTHR39079:SF1">
    <property type="entry name" value="GH11706P-RELATED"/>
    <property type="match status" value="1"/>
</dbReference>
<dbReference type="VEuPathDB" id="VectorBase:AMEM002602"/>
<dbReference type="KEGG" id="amer:121590795"/>
<feature type="domain" description="DUF4776" evidence="2">
    <location>
        <begin position="325"/>
        <end position="787"/>
    </location>
</feature>
<dbReference type="Pfam" id="PF16003">
    <property type="entry name" value="DUF4776"/>
    <property type="match status" value="1"/>
</dbReference>
<proteinExistence type="predicted"/>